<dbReference type="PROSITE" id="PS00622">
    <property type="entry name" value="HTH_LUXR_1"/>
    <property type="match status" value="1"/>
</dbReference>
<keyword evidence="3" id="KW-0804">Transcription</keyword>
<proteinExistence type="predicted"/>
<feature type="domain" description="HTH luxR-type" evidence="4">
    <location>
        <begin position="194"/>
        <end position="259"/>
    </location>
</feature>
<protein>
    <submittedName>
        <fullName evidence="5">Helix-turn-helix transcriptional regulator</fullName>
    </submittedName>
</protein>
<dbReference type="PANTHER" id="PTHR44688">
    <property type="entry name" value="DNA-BINDING TRANSCRIPTIONAL ACTIVATOR DEVR_DOSR"/>
    <property type="match status" value="1"/>
</dbReference>
<keyword evidence="2" id="KW-0238">DNA-binding</keyword>
<name>A0ABS8C951_9BURK</name>
<dbReference type="InterPro" id="IPR016032">
    <property type="entry name" value="Sig_transdc_resp-reg_C-effctor"/>
</dbReference>
<dbReference type="Proteomes" id="UP000776983">
    <property type="component" value="Unassembled WGS sequence"/>
</dbReference>
<evidence type="ECO:0000256" key="3">
    <source>
        <dbReference type="ARBA" id="ARBA00023163"/>
    </source>
</evidence>
<keyword evidence="6" id="KW-1185">Reference proteome</keyword>
<dbReference type="RefSeq" id="WP_226952779.1">
    <property type="nucleotide sequence ID" value="NZ_JACDXW010000001.1"/>
</dbReference>
<sequence length="270" mass="31121">MRQWELTPEPALAERDLAADMFNHLGQASFSDAILGQINGYFPAGSCSLYRIWQDKPPKLLYSHSFKRPDVTRDCFEAYLQQGLYQTDRSFDNVRRERPSLLHSTIEDFWNPLHRELVYRRNHVRERLSLARKESDGSVTSMNLYAHNEHSGYTERHIGYFRKLAPLLLAGVERHIQLPREAQATTHNAKRETLFRINPTLTERELDICERILSGMTYDGIAGELGLSRATVITYRNRAFERLGIHFKSQLFALLASSTGPQTTLKPLSN</sequence>
<dbReference type="SMART" id="SM00421">
    <property type="entry name" value="HTH_LUXR"/>
    <property type="match status" value="1"/>
</dbReference>
<dbReference type="PANTHER" id="PTHR44688:SF16">
    <property type="entry name" value="DNA-BINDING TRANSCRIPTIONAL ACTIVATOR DEVR_DOSR"/>
    <property type="match status" value="1"/>
</dbReference>
<organism evidence="5 6">
    <name type="scientific">Mesopusillimonas faecipullorum</name>
    <dbReference type="NCBI Taxonomy" id="2755040"/>
    <lineage>
        <taxon>Bacteria</taxon>
        <taxon>Pseudomonadati</taxon>
        <taxon>Pseudomonadota</taxon>
        <taxon>Betaproteobacteria</taxon>
        <taxon>Burkholderiales</taxon>
        <taxon>Alcaligenaceae</taxon>
        <taxon>Mesopusillimonas</taxon>
    </lineage>
</organism>
<dbReference type="CDD" id="cd06170">
    <property type="entry name" value="LuxR_C_like"/>
    <property type="match status" value="1"/>
</dbReference>
<dbReference type="Gene3D" id="1.10.10.10">
    <property type="entry name" value="Winged helix-like DNA-binding domain superfamily/Winged helix DNA-binding domain"/>
    <property type="match status" value="1"/>
</dbReference>
<keyword evidence="1" id="KW-0805">Transcription regulation</keyword>
<evidence type="ECO:0000313" key="5">
    <source>
        <dbReference type="EMBL" id="MCB5362550.1"/>
    </source>
</evidence>
<comment type="caution">
    <text evidence="5">The sequence shown here is derived from an EMBL/GenBank/DDBJ whole genome shotgun (WGS) entry which is preliminary data.</text>
</comment>
<evidence type="ECO:0000259" key="4">
    <source>
        <dbReference type="PROSITE" id="PS50043"/>
    </source>
</evidence>
<dbReference type="Pfam" id="PF00196">
    <property type="entry name" value="GerE"/>
    <property type="match status" value="1"/>
</dbReference>
<dbReference type="PRINTS" id="PR00038">
    <property type="entry name" value="HTHLUXR"/>
</dbReference>
<accession>A0ABS8C951</accession>
<evidence type="ECO:0000256" key="1">
    <source>
        <dbReference type="ARBA" id="ARBA00023015"/>
    </source>
</evidence>
<dbReference type="SUPFAM" id="SSF46894">
    <property type="entry name" value="C-terminal effector domain of the bipartite response regulators"/>
    <property type="match status" value="1"/>
</dbReference>
<dbReference type="PROSITE" id="PS50043">
    <property type="entry name" value="HTH_LUXR_2"/>
    <property type="match status" value="1"/>
</dbReference>
<reference evidence="5 6" key="1">
    <citation type="submission" date="2020-07" db="EMBL/GenBank/DDBJ databases">
        <title>Pusillimonas sp. nov., isolated from poultry manure in Taiwan.</title>
        <authorList>
            <person name="Lin S.-Y."/>
            <person name="Tang Y.-S."/>
            <person name="Young C.-C."/>
        </authorList>
    </citation>
    <scope>NUCLEOTIDE SEQUENCE [LARGE SCALE GENOMIC DNA]</scope>
    <source>
        <strain evidence="5 6">CC-YST705</strain>
    </source>
</reference>
<evidence type="ECO:0000313" key="6">
    <source>
        <dbReference type="Proteomes" id="UP000776983"/>
    </source>
</evidence>
<gene>
    <name evidence="5" type="ORF">H0484_02100</name>
</gene>
<dbReference type="InterPro" id="IPR036388">
    <property type="entry name" value="WH-like_DNA-bd_sf"/>
</dbReference>
<dbReference type="EMBL" id="JACDXW010000001">
    <property type="protein sequence ID" value="MCB5362550.1"/>
    <property type="molecule type" value="Genomic_DNA"/>
</dbReference>
<dbReference type="InterPro" id="IPR000792">
    <property type="entry name" value="Tscrpt_reg_LuxR_C"/>
</dbReference>
<evidence type="ECO:0000256" key="2">
    <source>
        <dbReference type="ARBA" id="ARBA00023125"/>
    </source>
</evidence>